<dbReference type="SUPFAM" id="SSF141523">
    <property type="entry name" value="L,D-transpeptidase catalytic domain-like"/>
    <property type="match status" value="1"/>
</dbReference>
<name>A0ABV1H6W0_9FIRM</name>
<dbReference type="InterPro" id="IPR013783">
    <property type="entry name" value="Ig-like_fold"/>
</dbReference>
<keyword evidence="11" id="KW-1185">Reference proteome</keyword>
<evidence type="ECO:0000256" key="8">
    <source>
        <dbReference type="SAM" id="Phobius"/>
    </source>
</evidence>
<keyword evidence="5 6" id="KW-0961">Cell wall biogenesis/degradation</keyword>
<comment type="caution">
    <text evidence="10">The sequence shown here is derived from an EMBL/GenBank/DDBJ whole genome shotgun (WGS) entry which is preliminary data.</text>
</comment>
<evidence type="ECO:0000313" key="11">
    <source>
        <dbReference type="Proteomes" id="UP001546774"/>
    </source>
</evidence>
<keyword evidence="8" id="KW-0472">Membrane</keyword>
<keyword evidence="8" id="KW-1133">Transmembrane helix</keyword>
<proteinExistence type="predicted"/>
<keyword evidence="3 6" id="KW-0133">Cell shape</keyword>
<evidence type="ECO:0000256" key="3">
    <source>
        <dbReference type="ARBA" id="ARBA00022960"/>
    </source>
</evidence>
<reference evidence="10" key="1">
    <citation type="submission" date="2024-03" db="EMBL/GenBank/DDBJ databases">
        <title>Human intestinal bacterial collection.</title>
        <authorList>
            <person name="Pauvert C."/>
            <person name="Hitch T.C.A."/>
            <person name="Clavel T."/>
        </authorList>
    </citation>
    <scope>NUCLEOTIDE SEQUENCE [LARGE SCALE GENOMIC DNA]</scope>
    <source>
        <strain evidence="10">CLA-AA-H89B</strain>
    </source>
</reference>
<dbReference type="PANTHER" id="PTHR30582">
    <property type="entry name" value="L,D-TRANSPEPTIDASE"/>
    <property type="match status" value="1"/>
</dbReference>
<dbReference type="EMBL" id="JBBMFS010000008">
    <property type="protein sequence ID" value="MEQ2555434.1"/>
    <property type="molecule type" value="Genomic_DNA"/>
</dbReference>
<dbReference type="InterPro" id="IPR032179">
    <property type="entry name" value="Cry22Aa_Ig-like"/>
</dbReference>
<dbReference type="Gene3D" id="2.60.40.10">
    <property type="entry name" value="Immunoglobulins"/>
    <property type="match status" value="1"/>
</dbReference>
<keyword evidence="2" id="KW-0808">Transferase</keyword>
<sequence>MSKGNINYKYLRRRKNWFQRNWKALIIYIILILAVLGAGAFVCIRFTPLGSKLGITQGNESKENKASPGADNNAQGDGSNKNNGEQQTKEVTWIDLKEPEQQKEVSYTVPAGVAYPYHIKVNRAANCVTVYGIDESGSYSIPVKAFAASCGRAGEETITGENYKTSDMYVWRLMVDNTYGHYAYRISGGYLFHSVPYLKAANNTLETEEYNKLGTFASLGCVRMCVRDVLWLYENCPQGTTVDIYDDAANPGPLGKPESIKIPLDSPNAGWDPTDPDETNPWHKESATLSGVQDITVKVGDTVDFLKGVTAKDTCGNDITDKIAVSGRYTTDAVGEYTMKYQVTDAIGSTATAEMKLIVTK</sequence>
<dbReference type="PANTHER" id="PTHR30582:SF2">
    <property type="entry name" value="L,D-TRANSPEPTIDASE YCIB-RELATED"/>
    <property type="match status" value="1"/>
</dbReference>
<evidence type="ECO:0000256" key="2">
    <source>
        <dbReference type="ARBA" id="ARBA00022679"/>
    </source>
</evidence>
<organism evidence="10 11">
    <name type="scientific">Lachnospira intestinalis</name>
    <dbReference type="NCBI Taxonomy" id="3133158"/>
    <lineage>
        <taxon>Bacteria</taxon>
        <taxon>Bacillati</taxon>
        <taxon>Bacillota</taxon>
        <taxon>Clostridia</taxon>
        <taxon>Lachnospirales</taxon>
        <taxon>Lachnospiraceae</taxon>
        <taxon>Lachnospira</taxon>
    </lineage>
</organism>
<feature type="compositionally biased region" description="Polar residues" evidence="7">
    <location>
        <begin position="70"/>
        <end position="90"/>
    </location>
</feature>
<dbReference type="InterPro" id="IPR005490">
    <property type="entry name" value="LD_TPept_cat_dom"/>
</dbReference>
<feature type="active site" description="Proton donor/acceptor" evidence="6">
    <location>
        <position position="193"/>
    </location>
</feature>
<dbReference type="CDD" id="cd16913">
    <property type="entry name" value="YkuD_like"/>
    <property type="match status" value="1"/>
</dbReference>
<feature type="domain" description="L,D-TPase catalytic" evidence="9">
    <location>
        <begin position="117"/>
        <end position="245"/>
    </location>
</feature>
<accession>A0ABV1H6W0</accession>
<evidence type="ECO:0000256" key="5">
    <source>
        <dbReference type="ARBA" id="ARBA00023316"/>
    </source>
</evidence>
<keyword evidence="4 6" id="KW-0573">Peptidoglycan synthesis</keyword>
<dbReference type="PROSITE" id="PS52029">
    <property type="entry name" value="LD_TPASE"/>
    <property type="match status" value="1"/>
</dbReference>
<feature type="transmembrane region" description="Helical" evidence="8">
    <location>
        <begin position="21"/>
        <end position="42"/>
    </location>
</feature>
<comment type="pathway">
    <text evidence="1 6">Cell wall biogenesis; peptidoglycan biosynthesis.</text>
</comment>
<dbReference type="InterPro" id="IPR038063">
    <property type="entry name" value="Transpep_catalytic_dom"/>
</dbReference>
<protein>
    <submittedName>
        <fullName evidence="10">L,D-transpeptidase family protein</fullName>
    </submittedName>
</protein>
<gene>
    <name evidence="10" type="ORF">WMO37_10500</name>
</gene>
<feature type="active site" description="Nucleophile" evidence="6">
    <location>
        <position position="221"/>
    </location>
</feature>
<evidence type="ECO:0000256" key="6">
    <source>
        <dbReference type="PROSITE-ProRule" id="PRU01373"/>
    </source>
</evidence>
<evidence type="ECO:0000256" key="7">
    <source>
        <dbReference type="SAM" id="MobiDB-lite"/>
    </source>
</evidence>
<dbReference type="Gene3D" id="2.40.440.10">
    <property type="entry name" value="L,D-transpeptidase catalytic domain-like"/>
    <property type="match status" value="1"/>
</dbReference>
<dbReference type="InterPro" id="IPR050979">
    <property type="entry name" value="LD-transpeptidase"/>
</dbReference>
<evidence type="ECO:0000256" key="1">
    <source>
        <dbReference type="ARBA" id="ARBA00004752"/>
    </source>
</evidence>
<evidence type="ECO:0000256" key="4">
    <source>
        <dbReference type="ARBA" id="ARBA00022984"/>
    </source>
</evidence>
<dbReference type="Pfam" id="PF03734">
    <property type="entry name" value="YkuD"/>
    <property type="match status" value="1"/>
</dbReference>
<dbReference type="Proteomes" id="UP001546774">
    <property type="component" value="Unassembled WGS sequence"/>
</dbReference>
<feature type="region of interest" description="Disordered" evidence="7">
    <location>
        <begin position="256"/>
        <end position="280"/>
    </location>
</feature>
<evidence type="ECO:0000259" key="9">
    <source>
        <dbReference type="PROSITE" id="PS52029"/>
    </source>
</evidence>
<keyword evidence="8" id="KW-0812">Transmembrane</keyword>
<feature type="region of interest" description="Disordered" evidence="7">
    <location>
        <begin position="59"/>
        <end position="95"/>
    </location>
</feature>
<dbReference type="Pfam" id="PF16403">
    <property type="entry name" value="Bact_surface_Ig-like"/>
    <property type="match status" value="1"/>
</dbReference>
<evidence type="ECO:0000313" key="10">
    <source>
        <dbReference type="EMBL" id="MEQ2555434.1"/>
    </source>
</evidence>